<dbReference type="Proteomes" id="UP000818537">
    <property type="component" value="Unassembled WGS sequence"/>
</dbReference>
<feature type="non-terminal residue" evidence="3">
    <location>
        <position position="432"/>
    </location>
</feature>
<dbReference type="InterPro" id="IPR001870">
    <property type="entry name" value="B30.2/SPRY"/>
</dbReference>
<evidence type="ECO:0000256" key="1">
    <source>
        <dbReference type="SAM" id="MobiDB-lite"/>
    </source>
</evidence>
<feature type="compositionally biased region" description="Low complexity" evidence="1">
    <location>
        <begin position="79"/>
        <end position="96"/>
    </location>
</feature>
<dbReference type="InterPro" id="IPR006574">
    <property type="entry name" value="PRY"/>
</dbReference>
<feature type="region of interest" description="Disordered" evidence="1">
    <location>
        <begin position="1"/>
        <end position="38"/>
    </location>
</feature>
<organism evidence="3 4">
    <name type="scientific">Eudyptula minor novaehollandiae</name>
    <name type="common">Australian little penguin</name>
    <dbReference type="NCBI Taxonomy" id="2052820"/>
    <lineage>
        <taxon>Eukaryota</taxon>
        <taxon>Metazoa</taxon>
        <taxon>Chordata</taxon>
        <taxon>Craniata</taxon>
        <taxon>Vertebrata</taxon>
        <taxon>Euteleostomi</taxon>
        <taxon>Archelosauria</taxon>
        <taxon>Archosauria</taxon>
        <taxon>Dinosauria</taxon>
        <taxon>Saurischia</taxon>
        <taxon>Theropoda</taxon>
        <taxon>Coelurosauria</taxon>
        <taxon>Aves</taxon>
        <taxon>Neognathae</taxon>
        <taxon>Neoaves</taxon>
        <taxon>Aequornithes</taxon>
        <taxon>Sphenisciformes</taxon>
        <taxon>Spheniscidae</taxon>
        <taxon>Eudyptula</taxon>
    </lineage>
</organism>
<name>A0A8S9F3R0_EUDMI</name>
<dbReference type="InterPro" id="IPR003879">
    <property type="entry name" value="Butyrophylin_SPRY"/>
</dbReference>
<reference evidence="3" key="1">
    <citation type="journal article" date="2019" name="Gigascience">
        <title>High-coverage genomes to elucidate the evolution of penguins.</title>
        <authorList>
            <person name="Pan H."/>
            <person name="Cole T.L."/>
            <person name="Bi X."/>
            <person name="Fang M."/>
            <person name="Zhou C."/>
            <person name="Yang Z."/>
            <person name="Ksepka D.T."/>
            <person name="Hart T."/>
            <person name="Bouzat J.L."/>
            <person name="Argilla L.S."/>
            <person name="Bertelsen M.F."/>
            <person name="Boersma P.D."/>
            <person name="Bost C.A."/>
            <person name="Cherel Y."/>
            <person name="Dann P."/>
            <person name="Fiddaman S.R."/>
            <person name="Howard P."/>
            <person name="Labuschagne K."/>
            <person name="Mattern T."/>
            <person name="Miller G."/>
            <person name="Parker P."/>
            <person name="Phillips R.A."/>
            <person name="Quillfeldt P."/>
            <person name="Ryan P.G."/>
            <person name="Taylor H."/>
            <person name="Thompson D.R."/>
            <person name="Young M.J."/>
            <person name="Ellegaard M.R."/>
            <person name="Gilbert M.T.P."/>
            <person name="Sinding M.S."/>
            <person name="Pacheco G."/>
            <person name="Shepherd L.D."/>
            <person name="Tennyson A.J.D."/>
            <person name="Grosser S."/>
            <person name="Kay E."/>
            <person name="Nupen L.J."/>
            <person name="Ellenberg U."/>
            <person name="Houston D.M."/>
            <person name="Reeve A.H."/>
            <person name="Johnson K."/>
            <person name="Masello J.F."/>
            <person name="Stracke T."/>
            <person name="McKinlay B."/>
            <person name="Borboroglu P.G."/>
            <person name="Zhang D.X."/>
            <person name="Zhang G."/>
        </authorList>
    </citation>
    <scope>NUCLEOTIDE SEQUENCE</scope>
    <source>
        <strain evidence="3">10/9/18-1</strain>
    </source>
</reference>
<dbReference type="FunFam" id="2.60.120.920:FF:000004">
    <property type="entry name" value="Butyrophilin subfamily 1 member A1"/>
    <property type="match status" value="1"/>
</dbReference>
<accession>A0A8S9F3R0</accession>
<dbReference type="InterPro" id="IPR013320">
    <property type="entry name" value="ConA-like_dom_sf"/>
</dbReference>
<dbReference type="SMART" id="SM00589">
    <property type="entry name" value="PRY"/>
    <property type="match status" value="1"/>
</dbReference>
<evidence type="ECO:0000313" key="4">
    <source>
        <dbReference type="Proteomes" id="UP000818537"/>
    </source>
</evidence>
<proteinExistence type="predicted"/>
<dbReference type="PROSITE" id="PS50188">
    <property type="entry name" value="B302_SPRY"/>
    <property type="match status" value="1"/>
</dbReference>
<comment type="caution">
    <text evidence="3">The sequence shown here is derived from an EMBL/GenBank/DDBJ whole genome shotgun (WGS) entry which is preliminary data.</text>
</comment>
<gene>
    <name evidence="3" type="primary">Trim7_1</name>
    <name evidence="3" type="ORF">FQV18_0016924</name>
</gene>
<dbReference type="Gene3D" id="2.60.120.920">
    <property type="match status" value="1"/>
</dbReference>
<feature type="region of interest" description="Disordered" evidence="1">
    <location>
        <begin position="79"/>
        <end position="110"/>
    </location>
</feature>
<dbReference type="Pfam" id="PF13765">
    <property type="entry name" value="PRY"/>
    <property type="match status" value="1"/>
</dbReference>
<dbReference type="InterPro" id="IPR003877">
    <property type="entry name" value="SPRY_dom"/>
</dbReference>
<protein>
    <submittedName>
        <fullName evidence="3">E3 ubiquitin-protein ligase TRIM7</fullName>
    </submittedName>
</protein>
<feature type="domain" description="B30.2/SPRY" evidence="2">
    <location>
        <begin position="254"/>
        <end position="432"/>
    </location>
</feature>
<dbReference type="SUPFAM" id="SSF49899">
    <property type="entry name" value="Concanavalin A-like lectins/glucanases"/>
    <property type="match status" value="1"/>
</dbReference>
<dbReference type="InterPro" id="IPR043136">
    <property type="entry name" value="B30.2/SPRY_sf"/>
</dbReference>
<dbReference type="PANTHER" id="PTHR24103">
    <property type="entry name" value="E3 UBIQUITIN-PROTEIN LIGASE TRIM"/>
    <property type="match status" value="1"/>
</dbReference>
<dbReference type="SMART" id="SM00449">
    <property type="entry name" value="SPRY"/>
    <property type="match status" value="1"/>
</dbReference>
<sequence>GCDPTGRGVGTARSWPERGRLGDAEGVGHRSRLRKGNFQPKLHLEHLEEKLKLLGLEGGREEKEHLCSWRERTFAFKGGAKASGSSRGGPRAHGGPTTAYAEESTQEDKEQIQSDLEKLKKQREEILELKISRERRCQDYLMQTEVERQKVVSKFRQLRRFLKDQELALLARLGELDREMMRREEEEETKTSGEISLLDTLICEMERMLEQPASRFLQVGCSTGQDGRGFASRWETGSARRMMETFSDLEQRLHVISRQNDVLRETLGRLQAFMTLDPDTANAQLVLSRDRRGVRWTDAGQDLPTTPQRFDASCCVLGCRGFAAGRHCWEVEVARGRTWALGVARCSVPRKGWLEFRPEKGIWAMGRCGNRYRAFTSPIATFPATGETGRVRVALDYGGGQVAFYLAKREPPIFTFQKAAFGGESIFPFFWV</sequence>
<dbReference type="CDD" id="cd12888">
    <property type="entry name" value="SPRY_PRY_TRIM7_like"/>
    <property type="match status" value="1"/>
</dbReference>
<feature type="compositionally biased region" description="Basic and acidic residues" evidence="1">
    <location>
        <begin position="15"/>
        <end position="28"/>
    </location>
</feature>
<evidence type="ECO:0000259" key="2">
    <source>
        <dbReference type="PROSITE" id="PS50188"/>
    </source>
</evidence>
<dbReference type="InterPro" id="IPR050143">
    <property type="entry name" value="TRIM/RBCC"/>
</dbReference>
<dbReference type="Pfam" id="PF00622">
    <property type="entry name" value="SPRY"/>
    <property type="match status" value="1"/>
</dbReference>
<dbReference type="PRINTS" id="PR01407">
    <property type="entry name" value="BUTYPHLNCDUF"/>
</dbReference>
<feature type="non-terminal residue" evidence="3">
    <location>
        <position position="1"/>
    </location>
</feature>
<dbReference type="AlphaFoldDB" id="A0A8S9F3R0"/>
<evidence type="ECO:0000313" key="3">
    <source>
        <dbReference type="EMBL" id="KAF1502695.1"/>
    </source>
</evidence>
<dbReference type="EMBL" id="VULB01002604">
    <property type="protein sequence ID" value="KAF1502695.1"/>
    <property type="molecule type" value="Genomic_DNA"/>
</dbReference>